<name>A0A286IFB5_9HYPH</name>
<reference evidence="2" key="1">
    <citation type="submission" date="2017-08" db="EMBL/GenBank/DDBJ databases">
        <authorList>
            <person name="Varghese N."/>
            <person name="Submissions S."/>
        </authorList>
    </citation>
    <scope>NUCLEOTIDE SEQUENCE [LARGE SCALE GENOMIC DNA]</scope>
    <source>
        <strain evidence="2">KCTC 23107</strain>
    </source>
</reference>
<keyword evidence="2" id="KW-1185">Reference proteome</keyword>
<dbReference type="AlphaFoldDB" id="A0A286IFB5"/>
<evidence type="ECO:0000313" key="1">
    <source>
        <dbReference type="EMBL" id="SOE18833.1"/>
    </source>
</evidence>
<accession>A0A286IFB5</accession>
<organism evidence="1 2">
    <name type="scientific">Hoeflea halophila</name>
    <dbReference type="NCBI Taxonomy" id="714899"/>
    <lineage>
        <taxon>Bacteria</taxon>
        <taxon>Pseudomonadati</taxon>
        <taxon>Pseudomonadota</taxon>
        <taxon>Alphaproteobacteria</taxon>
        <taxon>Hyphomicrobiales</taxon>
        <taxon>Rhizobiaceae</taxon>
        <taxon>Hoeflea</taxon>
    </lineage>
</organism>
<evidence type="ECO:0000313" key="2">
    <source>
        <dbReference type="Proteomes" id="UP000219465"/>
    </source>
</evidence>
<dbReference type="EMBL" id="OCPC01000006">
    <property type="protein sequence ID" value="SOE18833.1"/>
    <property type="molecule type" value="Genomic_DNA"/>
</dbReference>
<dbReference type="OrthoDB" id="8778623at2"/>
<dbReference type="Proteomes" id="UP000219465">
    <property type="component" value="Unassembled WGS sequence"/>
</dbReference>
<gene>
    <name evidence="1" type="ORF">SAMN05877838_3777</name>
</gene>
<sequence>MPMIQCSDGTHLEAGEDEYVQFRDWLAVDSDLAQRISELFWLDMFVGYKRSSLDCRSVLETVKNLEKGEPKNGVRPASEFTRPPLKGLWHKHHYSGPYLPMNVANNLPDEMLKELVENLKTEDISPEEQNRRCLGEAMKLVKHSLADRSADQRLTGEWIIFAKSDAGNLYLSLGYHKIGRPAKGRDEFLIGRIREHCVNEFPNILRLKE</sequence>
<protein>
    <submittedName>
        <fullName evidence="1">Uncharacterized protein</fullName>
    </submittedName>
</protein>
<proteinExistence type="predicted"/>
<dbReference type="RefSeq" id="WP_143439070.1">
    <property type="nucleotide sequence ID" value="NZ_OCPC01000006.1"/>
</dbReference>